<comment type="caution">
    <text evidence="2">The sequence shown here is derived from an EMBL/GenBank/DDBJ whole genome shotgun (WGS) entry which is preliminary data.</text>
</comment>
<dbReference type="InterPro" id="IPR007331">
    <property type="entry name" value="Htaa"/>
</dbReference>
<dbReference type="AlphaFoldDB" id="A0A9D2QDD5"/>
<gene>
    <name evidence="2" type="ORF">H9751_00740</name>
</gene>
<evidence type="ECO:0000259" key="1">
    <source>
        <dbReference type="Pfam" id="PF04213"/>
    </source>
</evidence>
<feature type="domain" description="Htaa" evidence="1">
    <location>
        <begin position="67"/>
        <end position="160"/>
    </location>
</feature>
<reference evidence="2" key="2">
    <citation type="submission" date="2021-04" db="EMBL/GenBank/DDBJ databases">
        <authorList>
            <person name="Gilroy R."/>
        </authorList>
    </citation>
    <scope>NUCLEOTIDE SEQUENCE</scope>
    <source>
        <strain evidence="2">ChiHjej13B12-4958</strain>
    </source>
</reference>
<evidence type="ECO:0000313" key="2">
    <source>
        <dbReference type="EMBL" id="HJC84083.1"/>
    </source>
</evidence>
<dbReference type="Proteomes" id="UP000823858">
    <property type="component" value="Unassembled WGS sequence"/>
</dbReference>
<protein>
    <submittedName>
        <fullName evidence="2">HtaA domain-containing protein</fullName>
    </submittedName>
</protein>
<dbReference type="Pfam" id="PF04213">
    <property type="entry name" value="HtaA"/>
    <property type="match status" value="1"/>
</dbReference>
<accession>A0A9D2QDD5</accession>
<sequence length="212" mass="21766">MTCRVGALCWGPSDARDDALRGCARPRDAVEEIYVPLAFSEESGPNTPPPSAPDLSVDASVVAAAADAAGGKLNAKDGALDLDGDTVSFTRDTDAEDAAGDGTVRYRGAVHVTARFSLVDVAVKDPRIERRGDRNVLTALVSTSYNAATDTMRRVEIGQLPDGVVAADGTVAPGWYPVTAGIDTVGIDGAPDAVSDAVSDATSVTVGHIRLG</sequence>
<name>A0A9D2QDD5_9CORY</name>
<organism evidence="2 3">
    <name type="scientific">Candidatus Corynebacterium faecigallinarum</name>
    <dbReference type="NCBI Taxonomy" id="2838528"/>
    <lineage>
        <taxon>Bacteria</taxon>
        <taxon>Bacillati</taxon>
        <taxon>Actinomycetota</taxon>
        <taxon>Actinomycetes</taxon>
        <taxon>Mycobacteriales</taxon>
        <taxon>Corynebacteriaceae</taxon>
        <taxon>Corynebacterium</taxon>
    </lineage>
</organism>
<evidence type="ECO:0000313" key="3">
    <source>
        <dbReference type="Proteomes" id="UP000823858"/>
    </source>
</evidence>
<reference evidence="2" key="1">
    <citation type="journal article" date="2021" name="PeerJ">
        <title>Extensive microbial diversity within the chicken gut microbiome revealed by metagenomics and culture.</title>
        <authorList>
            <person name="Gilroy R."/>
            <person name="Ravi A."/>
            <person name="Getino M."/>
            <person name="Pursley I."/>
            <person name="Horton D.L."/>
            <person name="Alikhan N.F."/>
            <person name="Baker D."/>
            <person name="Gharbi K."/>
            <person name="Hall N."/>
            <person name="Watson M."/>
            <person name="Adriaenssens E.M."/>
            <person name="Foster-Nyarko E."/>
            <person name="Jarju S."/>
            <person name="Secka A."/>
            <person name="Antonio M."/>
            <person name="Oren A."/>
            <person name="Chaudhuri R.R."/>
            <person name="La Ragione R."/>
            <person name="Hildebrand F."/>
            <person name="Pallen M.J."/>
        </authorList>
    </citation>
    <scope>NUCLEOTIDE SEQUENCE</scope>
    <source>
        <strain evidence="2">ChiHjej13B12-4958</strain>
    </source>
</reference>
<dbReference type="EMBL" id="DWVP01000001">
    <property type="protein sequence ID" value="HJC84083.1"/>
    <property type="molecule type" value="Genomic_DNA"/>
</dbReference>
<proteinExistence type="predicted"/>